<gene>
    <name evidence="1" type="ORF">DMA12_35020</name>
</gene>
<accession>A0A428W4A8</accession>
<dbReference type="AlphaFoldDB" id="A0A428W4A8"/>
<evidence type="ECO:0000313" key="2">
    <source>
        <dbReference type="Proteomes" id="UP000286716"/>
    </source>
</evidence>
<sequence>MEQAVGPLDLDTAIKAVIEAMPFSSRMRSRPENWQLAARRGHARRVARLAIVNAERREDVLAWMAGLDEPVVVVPAGEVRVLVARLGAGKSEQAARWWEQGLRKAAGDPEVDIPLYFAPRQIVSSLEQAVIDELGGDPAGTCRVVLDGLDSVPGREADGLLAEARQLVEVWSGVSVLATARPGLDVPAGEKIEVEPWPVERAIELAEVALGDRLPADLWSAETDDLLTSPLTALAVAARIDAGRDTRVSRARLLADLTPMLIGAHHVDVSDETWADAAQLAVALLDRPEVATAALFRPLPRLRRLVATDLVVLDQGELSFALAVFEQYFAAEAIISGEVRVEAVAAAGSFPRWRYAIAFAVSSSTPPEQEALLLKMAKVNPSAVFWILDEIVNSDGHETLEGPSGDVITALLRRRAHPGFVEEPDLEVRAGLWFREAEEALLVGLGPLAGSLVRHRDGKPTQWGVGLTDGYLTVARAKKAAPPPDVAKLVRRPPHLAEGWHRWTQFRFPTTDFGRWTRAQEELRRGLESAITRRTLQVPRSSWLARERSYLLAALIQDFGTSRRVRPVQLADVRGKLYSWLDRADGSERSTWGLPGHTVDSDDIRWLAAQLEAEEGDVLLPPWSGADEPHAGKWAWQAYSPELTLAVARDVVREALTGYRQLVELNFAAFGDAMGLYGMFPLRVEGLVLRPDNEEDPGVTMMLAFLPGTTINDHAAEPVDLSLIVEDHSAALWKFADRQRSSIRLRSSRSHKRSSRSMFGQNRLQQLDLPLHVPCPATSLAYHWLTHDLAAIRWLDAGFRGSD</sequence>
<organism evidence="1 2">
    <name type="scientific">Amycolatopsis balhimycina DSM 5908</name>
    <dbReference type="NCBI Taxonomy" id="1081091"/>
    <lineage>
        <taxon>Bacteria</taxon>
        <taxon>Bacillati</taxon>
        <taxon>Actinomycetota</taxon>
        <taxon>Actinomycetes</taxon>
        <taxon>Pseudonocardiales</taxon>
        <taxon>Pseudonocardiaceae</taxon>
        <taxon>Amycolatopsis</taxon>
    </lineage>
</organism>
<keyword evidence="2" id="KW-1185">Reference proteome</keyword>
<dbReference type="Proteomes" id="UP000286716">
    <property type="component" value="Unassembled WGS sequence"/>
</dbReference>
<dbReference type="EMBL" id="QHHU01000063">
    <property type="protein sequence ID" value="RSM37955.1"/>
    <property type="molecule type" value="Genomic_DNA"/>
</dbReference>
<name>A0A428W4A8_AMYBA</name>
<proteinExistence type="predicted"/>
<comment type="caution">
    <text evidence="1">The sequence shown here is derived from an EMBL/GenBank/DDBJ whole genome shotgun (WGS) entry which is preliminary data.</text>
</comment>
<evidence type="ECO:0000313" key="1">
    <source>
        <dbReference type="EMBL" id="RSM37955.1"/>
    </source>
</evidence>
<protein>
    <submittedName>
        <fullName evidence="1">Uncharacterized protein</fullName>
    </submittedName>
</protein>
<reference evidence="1 2" key="1">
    <citation type="submission" date="2018-05" db="EMBL/GenBank/DDBJ databases">
        <title>Evolution of GPA BGCs.</title>
        <authorList>
            <person name="Waglechner N."/>
            <person name="Wright G.D."/>
        </authorList>
    </citation>
    <scope>NUCLEOTIDE SEQUENCE [LARGE SCALE GENOMIC DNA]</scope>
    <source>
        <strain evidence="1 2">DSM 5908</strain>
    </source>
</reference>